<keyword evidence="2" id="KW-1133">Transmembrane helix</keyword>
<accession>A0A4Q7XBL6</accession>
<evidence type="ECO:0000313" key="4">
    <source>
        <dbReference type="EMBL" id="RZU20185.1"/>
    </source>
</evidence>
<feature type="signal peptide" evidence="3">
    <location>
        <begin position="1"/>
        <end position="21"/>
    </location>
</feature>
<dbReference type="Proteomes" id="UP000292027">
    <property type="component" value="Unassembled WGS sequence"/>
</dbReference>
<name>A0A4Q7XBL6_9ACTN</name>
<evidence type="ECO:0008006" key="6">
    <source>
        <dbReference type="Google" id="ProtNLM"/>
    </source>
</evidence>
<feature type="compositionally biased region" description="Low complexity" evidence="1">
    <location>
        <begin position="55"/>
        <end position="85"/>
    </location>
</feature>
<keyword evidence="2" id="KW-0812">Transmembrane</keyword>
<feature type="compositionally biased region" description="Pro residues" evidence="1">
    <location>
        <begin position="283"/>
        <end position="292"/>
    </location>
</feature>
<reference evidence="4 5" key="1">
    <citation type="journal article" date="2015" name="Stand. Genomic Sci.">
        <title>Genomic Encyclopedia of Bacterial and Archaeal Type Strains, Phase III: the genomes of soil and plant-associated and newly described type strains.</title>
        <authorList>
            <person name="Whitman W.B."/>
            <person name="Woyke T."/>
            <person name="Klenk H.P."/>
            <person name="Zhou Y."/>
            <person name="Lilburn T.G."/>
            <person name="Beck B.J."/>
            <person name="De Vos P."/>
            <person name="Vandamme P."/>
            <person name="Eisen J.A."/>
            <person name="Garrity G."/>
            <person name="Hugenholtz P."/>
            <person name="Kyrpides N.C."/>
        </authorList>
    </citation>
    <scope>NUCLEOTIDE SEQUENCE [LARGE SCALE GENOMIC DNA]</scope>
    <source>
        <strain evidence="4 5">VKM Ac-2540</strain>
    </source>
</reference>
<evidence type="ECO:0000313" key="5">
    <source>
        <dbReference type="Proteomes" id="UP000292027"/>
    </source>
</evidence>
<sequence length="292" mass="30645">MMRAVGLVLAAFLLVSCGGSGERPSGSSTRTPASVPSVTATVPSATRTPERAEKSAATTSTSTEPETSRTTKTQTETETTGATKTETTRATETETTRATETRKATQTETTTATRTASVVPSAATTSSTQPTSAETGGAPTWLWWVLAAIVVALAVGIPLLIRSRRRQAWRDDLASGEDEVAWFARGLIPELRRQPSPEQAAGAWNVESSRVVTAEDKLTALERSAPDEAAGTRARTLRDAVRAARGDIENLLASATPITMPSDLDAVSARLEQALGQPRPEAATPPGPPGPR</sequence>
<feature type="region of interest" description="Disordered" evidence="1">
    <location>
        <begin position="268"/>
        <end position="292"/>
    </location>
</feature>
<evidence type="ECO:0000256" key="3">
    <source>
        <dbReference type="SAM" id="SignalP"/>
    </source>
</evidence>
<feature type="transmembrane region" description="Helical" evidence="2">
    <location>
        <begin position="141"/>
        <end position="161"/>
    </location>
</feature>
<keyword evidence="5" id="KW-1185">Reference proteome</keyword>
<feature type="chain" id="PRO_5020890349" description="DUF4129 domain-containing protein" evidence="3">
    <location>
        <begin position="22"/>
        <end position="292"/>
    </location>
</feature>
<dbReference type="EMBL" id="SHKR01000011">
    <property type="protein sequence ID" value="RZU20185.1"/>
    <property type="molecule type" value="Genomic_DNA"/>
</dbReference>
<feature type="region of interest" description="Disordered" evidence="1">
    <location>
        <begin position="19"/>
        <end position="136"/>
    </location>
</feature>
<keyword evidence="2" id="KW-0472">Membrane</keyword>
<dbReference type="AlphaFoldDB" id="A0A4Q7XBL6"/>
<evidence type="ECO:0000256" key="1">
    <source>
        <dbReference type="SAM" id="MobiDB-lite"/>
    </source>
</evidence>
<evidence type="ECO:0000256" key="2">
    <source>
        <dbReference type="SAM" id="Phobius"/>
    </source>
</evidence>
<protein>
    <recommendedName>
        <fullName evidence="6">DUF4129 domain-containing protein</fullName>
    </recommendedName>
</protein>
<dbReference type="OrthoDB" id="3830130at2"/>
<proteinExistence type="predicted"/>
<dbReference type="PROSITE" id="PS51257">
    <property type="entry name" value="PROKAR_LIPOPROTEIN"/>
    <property type="match status" value="1"/>
</dbReference>
<gene>
    <name evidence="4" type="ORF">EV645_2412</name>
</gene>
<feature type="compositionally biased region" description="Basic and acidic residues" evidence="1">
    <location>
        <begin position="86"/>
        <end position="105"/>
    </location>
</feature>
<feature type="compositionally biased region" description="Polar residues" evidence="1">
    <location>
        <begin position="25"/>
        <end position="47"/>
    </location>
</feature>
<keyword evidence="3" id="KW-0732">Signal</keyword>
<feature type="compositionally biased region" description="Low complexity" evidence="1">
    <location>
        <begin position="106"/>
        <end position="136"/>
    </location>
</feature>
<comment type="caution">
    <text evidence="4">The sequence shown here is derived from an EMBL/GenBank/DDBJ whole genome shotgun (WGS) entry which is preliminary data.</text>
</comment>
<organism evidence="4 5">
    <name type="scientific">Kribbella rubisoli</name>
    <dbReference type="NCBI Taxonomy" id="3075929"/>
    <lineage>
        <taxon>Bacteria</taxon>
        <taxon>Bacillati</taxon>
        <taxon>Actinomycetota</taxon>
        <taxon>Actinomycetes</taxon>
        <taxon>Propionibacteriales</taxon>
        <taxon>Kribbellaceae</taxon>
        <taxon>Kribbella</taxon>
    </lineage>
</organism>
<dbReference type="RefSeq" id="WP_130442612.1">
    <property type="nucleotide sequence ID" value="NZ_SHKR01000011.1"/>
</dbReference>